<dbReference type="Proteomes" id="UP000029995">
    <property type="component" value="Unassembled WGS sequence"/>
</dbReference>
<dbReference type="OrthoDB" id="9803101at2"/>
<dbReference type="RefSeq" id="WP_034843693.1">
    <property type="nucleotide sequence ID" value="NZ_JANX01000333.1"/>
</dbReference>
<gene>
    <name evidence="2" type="ORF">P409_21975</name>
</gene>
<dbReference type="PANTHER" id="PTHR47328">
    <property type="match status" value="1"/>
</dbReference>
<dbReference type="CDD" id="cd06150">
    <property type="entry name" value="YjgF_YER057c_UK114_like_2"/>
    <property type="match status" value="1"/>
</dbReference>
<dbReference type="AlphaFoldDB" id="A0A0A0D0X7"/>
<dbReference type="PROSITE" id="PS01094">
    <property type="entry name" value="UPF0076"/>
    <property type="match status" value="1"/>
</dbReference>
<dbReference type="EMBL" id="JANX01000333">
    <property type="protein sequence ID" value="KGM32336.1"/>
    <property type="molecule type" value="Genomic_DNA"/>
</dbReference>
<dbReference type="InterPro" id="IPR019897">
    <property type="entry name" value="RidA_CS"/>
</dbReference>
<accession>A0A0A0D0X7</accession>
<dbReference type="InterPro" id="IPR035709">
    <property type="entry name" value="YoaB-like"/>
</dbReference>
<evidence type="ECO:0000313" key="2">
    <source>
        <dbReference type="EMBL" id="KGM32336.1"/>
    </source>
</evidence>
<dbReference type="InterPro" id="IPR035959">
    <property type="entry name" value="RutC-like_sf"/>
</dbReference>
<dbReference type="InterPro" id="IPR006175">
    <property type="entry name" value="YjgF/YER057c/UK114"/>
</dbReference>
<proteinExistence type="inferred from homology"/>
<reference evidence="2 3" key="1">
    <citation type="submission" date="2014-01" db="EMBL/GenBank/DDBJ databases">
        <title>Genome sequence determination for a cystic fibrosis isolate, Inquilinus limosus.</title>
        <authorList>
            <person name="Pino M."/>
            <person name="Di Conza J."/>
            <person name="Gutkind G."/>
        </authorList>
    </citation>
    <scope>NUCLEOTIDE SEQUENCE [LARGE SCALE GENOMIC DNA]</scope>
    <source>
        <strain evidence="2 3">MP06</strain>
    </source>
</reference>
<name>A0A0A0D0X7_9PROT</name>
<evidence type="ECO:0000313" key="3">
    <source>
        <dbReference type="Proteomes" id="UP000029995"/>
    </source>
</evidence>
<dbReference type="SUPFAM" id="SSF55298">
    <property type="entry name" value="YjgF-like"/>
    <property type="match status" value="1"/>
</dbReference>
<comment type="caution">
    <text evidence="2">The sequence shown here is derived from an EMBL/GenBank/DDBJ whole genome shotgun (WGS) entry which is preliminary data.</text>
</comment>
<evidence type="ECO:0000256" key="1">
    <source>
        <dbReference type="ARBA" id="ARBA00010552"/>
    </source>
</evidence>
<dbReference type="Gene3D" id="3.30.1330.40">
    <property type="entry name" value="RutC-like"/>
    <property type="match status" value="1"/>
</dbReference>
<comment type="similarity">
    <text evidence="1">Belongs to the RutC family.</text>
</comment>
<organism evidence="2 3">
    <name type="scientific">Inquilinus limosus MP06</name>
    <dbReference type="NCBI Taxonomy" id="1398085"/>
    <lineage>
        <taxon>Bacteria</taxon>
        <taxon>Pseudomonadati</taxon>
        <taxon>Pseudomonadota</taxon>
        <taxon>Alphaproteobacteria</taxon>
        <taxon>Rhodospirillales</taxon>
        <taxon>Rhodospirillaceae</taxon>
        <taxon>Inquilinus</taxon>
    </lineage>
</organism>
<sequence length="115" mass="12328">MTIKRIGVGPRMSQAVIHGDRVFLAGQVAENPTPDVTEQTRQILATIDGLLAEAGTDKTKLLTANIWLADIADFAAMNAAWDKWVSPGNTPARATVESKLAGPEYRVEIQVTAAI</sequence>
<dbReference type="PANTHER" id="PTHR47328:SF1">
    <property type="entry name" value="RUTC FAMILY PROTEIN YOAB"/>
    <property type="match status" value="1"/>
</dbReference>
<dbReference type="Pfam" id="PF01042">
    <property type="entry name" value="Ribonuc_L-PSP"/>
    <property type="match status" value="1"/>
</dbReference>
<protein>
    <submittedName>
        <fullName evidence="2">Uncharacterized protein</fullName>
    </submittedName>
</protein>